<dbReference type="Proteomes" id="UP000324800">
    <property type="component" value="Unassembled WGS sequence"/>
</dbReference>
<feature type="region of interest" description="Disordered" evidence="1">
    <location>
        <begin position="1"/>
        <end position="23"/>
    </location>
</feature>
<reference evidence="3 4" key="1">
    <citation type="submission" date="2019-03" db="EMBL/GenBank/DDBJ databases">
        <title>Single cell metagenomics reveals metabolic interactions within the superorganism composed of flagellate Streblomastix strix and complex community of Bacteroidetes bacteria on its surface.</title>
        <authorList>
            <person name="Treitli S.C."/>
            <person name="Kolisko M."/>
            <person name="Husnik F."/>
            <person name="Keeling P."/>
            <person name="Hampl V."/>
        </authorList>
    </citation>
    <scope>NUCLEOTIDE SEQUENCE [LARGE SCALE GENOMIC DNA]</scope>
    <source>
        <strain evidence="3">ST1C</strain>
    </source>
</reference>
<dbReference type="GO" id="GO:0003950">
    <property type="term" value="F:NAD+ poly-ADP-ribosyltransferase activity"/>
    <property type="evidence" value="ECO:0007669"/>
    <property type="project" value="InterPro"/>
</dbReference>
<evidence type="ECO:0000256" key="1">
    <source>
        <dbReference type="SAM" id="MobiDB-lite"/>
    </source>
</evidence>
<comment type="caution">
    <text evidence="3">The sequence shown here is derived from an EMBL/GenBank/DDBJ whole genome shotgun (WGS) entry which is preliminary data.</text>
</comment>
<dbReference type="PROSITE" id="PS51059">
    <property type="entry name" value="PARP_CATALYTIC"/>
    <property type="match status" value="1"/>
</dbReference>
<dbReference type="AlphaFoldDB" id="A0A5J4VVR2"/>
<accession>A0A5J4VVR2</accession>
<proteinExistence type="predicted"/>
<evidence type="ECO:0000313" key="4">
    <source>
        <dbReference type="Proteomes" id="UP000324800"/>
    </source>
</evidence>
<protein>
    <recommendedName>
        <fullName evidence="2">PARP catalytic domain-containing protein</fullName>
    </recommendedName>
</protein>
<feature type="domain" description="PARP catalytic" evidence="2">
    <location>
        <begin position="1"/>
        <end position="159"/>
    </location>
</feature>
<organism evidence="3 4">
    <name type="scientific">Streblomastix strix</name>
    <dbReference type="NCBI Taxonomy" id="222440"/>
    <lineage>
        <taxon>Eukaryota</taxon>
        <taxon>Metamonada</taxon>
        <taxon>Preaxostyla</taxon>
        <taxon>Oxymonadida</taxon>
        <taxon>Streblomastigidae</taxon>
        <taxon>Streblomastix</taxon>
    </lineage>
</organism>
<dbReference type="EMBL" id="SNRW01004793">
    <property type="protein sequence ID" value="KAA6386463.1"/>
    <property type="molecule type" value="Genomic_DNA"/>
</dbReference>
<gene>
    <name evidence="3" type="ORF">EZS28_018012</name>
</gene>
<evidence type="ECO:0000259" key="2">
    <source>
        <dbReference type="PROSITE" id="PS51059"/>
    </source>
</evidence>
<dbReference type="Gene3D" id="3.90.228.10">
    <property type="match status" value="1"/>
</dbReference>
<dbReference type="SUPFAM" id="SSF56399">
    <property type="entry name" value="ADP-ribosylation"/>
    <property type="match status" value="1"/>
</dbReference>
<evidence type="ECO:0000313" key="3">
    <source>
        <dbReference type="EMBL" id="KAA6386463.1"/>
    </source>
</evidence>
<dbReference type="InterPro" id="IPR012317">
    <property type="entry name" value="Poly(ADP-ribose)pol_cat_dom"/>
</dbReference>
<sequence length="159" mass="18240">MIQKYKQNKKNRKEQQNKHYKKNWKDKRNYIAQEIANQRKTPENIITGYHQTSAQAAQAILATGFRVGAGGIAGGGIYFALKKEDTNWKAHQKGVILKCQVDVGSCKIMTQMEPRLTGEDLKKQGFDSVYFPANYMNVGLNYPEYVIYNPSRIKKIEYA</sequence>
<name>A0A5J4VVR2_9EUKA</name>